<evidence type="ECO:0000259" key="2">
    <source>
        <dbReference type="Pfam" id="PF01361"/>
    </source>
</evidence>
<dbReference type="Proteomes" id="UP000092839">
    <property type="component" value="Chromosome"/>
</dbReference>
<reference evidence="3 4" key="1">
    <citation type="submission" date="2016-07" db="EMBL/GenBank/DDBJ databases">
        <title>Complete genome sequence of Bradyrhizobium icense LMTR 13T, a potential inoculant strain isolated from lima bean (Phaseolus lunatus) in Peru.</title>
        <authorList>
            <person name="Ormeno-Orrillo E."/>
            <person name="Duran D."/>
            <person name="Rogel M.A."/>
            <person name="Rey L."/>
            <person name="Imperial J."/>
            <person name="Ruiz-Argueso T."/>
            <person name="Martinez-Romero E."/>
        </authorList>
    </citation>
    <scope>NUCLEOTIDE SEQUENCE [LARGE SCALE GENOMIC DNA]</scope>
    <source>
        <strain evidence="3 4">LMTR 13</strain>
    </source>
</reference>
<organism evidence="3 4">
    <name type="scientific">Bradyrhizobium icense</name>
    <dbReference type="NCBI Taxonomy" id="1274631"/>
    <lineage>
        <taxon>Bacteria</taxon>
        <taxon>Pseudomonadati</taxon>
        <taxon>Pseudomonadota</taxon>
        <taxon>Alphaproteobacteria</taxon>
        <taxon>Hyphomicrobiales</taxon>
        <taxon>Nitrobacteraceae</taxon>
        <taxon>Bradyrhizobium</taxon>
    </lineage>
</organism>
<name>A0A1B1UBN4_9BRAD</name>
<keyword evidence="4" id="KW-1185">Reference proteome</keyword>
<evidence type="ECO:0000256" key="1">
    <source>
        <dbReference type="ARBA" id="ARBA00023235"/>
    </source>
</evidence>
<protein>
    <submittedName>
        <fullName evidence="3">Tautomerase</fullName>
    </submittedName>
</protein>
<evidence type="ECO:0000313" key="4">
    <source>
        <dbReference type="Proteomes" id="UP000092839"/>
    </source>
</evidence>
<gene>
    <name evidence="3" type="ORF">LMTR13_08205</name>
</gene>
<feature type="domain" description="4-oxalocrotonate tautomerase-like" evidence="2">
    <location>
        <begin position="2"/>
        <end position="50"/>
    </location>
</feature>
<keyword evidence="1" id="KW-0413">Isomerase</keyword>
<proteinExistence type="predicted"/>
<dbReference type="GO" id="GO:0016853">
    <property type="term" value="F:isomerase activity"/>
    <property type="evidence" value="ECO:0007669"/>
    <property type="project" value="UniProtKB-KW"/>
</dbReference>
<dbReference type="KEGG" id="bic:LMTR13_08205"/>
<dbReference type="AlphaFoldDB" id="A0A1B1UBN4"/>
<dbReference type="SUPFAM" id="SSF55331">
    <property type="entry name" value="Tautomerase/MIF"/>
    <property type="match status" value="1"/>
</dbReference>
<dbReference type="RefSeq" id="WP_065727450.1">
    <property type="nucleotide sequence ID" value="NZ_CP016428.1"/>
</dbReference>
<dbReference type="EMBL" id="CP016428">
    <property type="protein sequence ID" value="ANW00164.1"/>
    <property type="molecule type" value="Genomic_DNA"/>
</dbReference>
<dbReference type="Pfam" id="PF01361">
    <property type="entry name" value="Tautomerase"/>
    <property type="match status" value="2"/>
</dbReference>
<dbReference type="STRING" id="1274631.LMTR13_08205"/>
<evidence type="ECO:0000313" key="3">
    <source>
        <dbReference type="EMBL" id="ANW00164.1"/>
    </source>
</evidence>
<accession>A0A1B1UBN4</accession>
<dbReference type="OrthoDB" id="277193at2"/>
<dbReference type="Gene3D" id="3.30.429.10">
    <property type="entry name" value="Macrophage Migration Inhibitory Factor"/>
    <property type="match status" value="1"/>
</dbReference>
<dbReference type="InterPro" id="IPR004370">
    <property type="entry name" value="4-OT-like_dom"/>
</dbReference>
<sequence>MPYLQIDVPNHHSAEQKQRLAKRLGEIYSEMMQANARRVSVAIRELGDGGIWRCTEAEPYPAALLMCDIRRGRPPEQRARLARALVEAIVEILGLRVDQINVEFTQHAGDEMYHPLLGGLSDDWAAGET</sequence>
<feature type="domain" description="4-oxalocrotonate tautomerase-like" evidence="2">
    <location>
        <begin position="68"/>
        <end position="112"/>
    </location>
</feature>
<dbReference type="InterPro" id="IPR014347">
    <property type="entry name" value="Tautomerase/MIF_sf"/>
</dbReference>